<dbReference type="PANTHER" id="PTHR16223:SF370">
    <property type="entry name" value="TRANSCRIPTION FACTOR RSL3-RELATED"/>
    <property type="match status" value="1"/>
</dbReference>
<keyword evidence="5" id="KW-0804">Transcription</keyword>
<dbReference type="GO" id="GO:0000978">
    <property type="term" value="F:RNA polymerase II cis-regulatory region sequence-specific DNA binding"/>
    <property type="evidence" value="ECO:0007669"/>
    <property type="project" value="TreeGrafter"/>
</dbReference>
<evidence type="ECO:0000259" key="8">
    <source>
        <dbReference type="PROSITE" id="PS50888"/>
    </source>
</evidence>
<name>A0A8T0NF61_PANVG</name>
<evidence type="ECO:0000256" key="7">
    <source>
        <dbReference type="SAM" id="MobiDB-lite"/>
    </source>
</evidence>
<comment type="subcellular location">
    <subcellularLocation>
        <location evidence="1">Nucleus</location>
    </subcellularLocation>
</comment>
<dbReference type="CDD" id="cd11454">
    <property type="entry name" value="bHLH_AtIND_like"/>
    <property type="match status" value="1"/>
</dbReference>
<dbReference type="InterPro" id="IPR011598">
    <property type="entry name" value="bHLH_dom"/>
</dbReference>
<evidence type="ECO:0000256" key="5">
    <source>
        <dbReference type="ARBA" id="ARBA00023163"/>
    </source>
</evidence>
<organism evidence="9 10">
    <name type="scientific">Panicum virgatum</name>
    <name type="common">Blackwell switchgrass</name>
    <dbReference type="NCBI Taxonomy" id="38727"/>
    <lineage>
        <taxon>Eukaryota</taxon>
        <taxon>Viridiplantae</taxon>
        <taxon>Streptophyta</taxon>
        <taxon>Embryophyta</taxon>
        <taxon>Tracheophyta</taxon>
        <taxon>Spermatophyta</taxon>
        <taxon>Magnoliopsida</taxon>
        <taxon>Liliopsida</taxon>
        <taxon>Poales</taxon>
        <taxon>Poaceae</taxon>
        <taxon>PACMAD clade</taxon>
        <taxon>Panicoideae</taxon>
        <taxon>Panicodae</taxon>
        <taxon>Paniceae</taxon>
        <taxon>Panicinae</taxon>
        <taxon>Panicum</taxon>
        <taxon>Panicum sect. Hiantes</taxon>
    </lineage>
</organism>
<dbReference type="InterPro" id="IPR036638">
    <property type="entry name" value="HLH_DNA-bd_sf"/>
</dbReference>
<proteinExistence type="inferred from homology"/>
<evidence type="ECO:0000256" key="1">
    <source>
        <dbReference type="ARBA" id="ARBA00004123"/>
    </source>
</evidence>
<accession>A0A8T0NF61</accession>
<sequence length="323" mass="35224">MESGGVIAEAGWSVVGMPSQAEESEIMEQLLGTFPSNCEEGDQELPWSIQASSAFYSHCNASSSTYSSTNSDSSGSPTFVVPSEYGGYYLSNSNKALDLNFCTAPMYLHMAQEQVAAQFVDTILNPLYGSSDSSCEDLGDSGMNLLDSIGGSVKRKHLEQGKLDAPTRSRKCARKSDSKRVKKTMPRELQDGGVAAANGHSSSCCTFENDSNAFRGPPVAANLNGKVQADRRSATESQSLYAKKRRERINERLRILQNLVPNGTKVDISTMLEEAVQYVKFLQLQIKLLSSDEMWMYAPIAYNGMNIGIDLNLSQVSALIDNF</sequence>
<dbReference type="SUPFAM" id="SSF47459">
    <property type="entry name" value="HLH, helix-loop-helix DNA-binding domain"/>
    <property type="match status" value="1"/>
</dbReference>
<evidence type="ECO:0000256" key="3">
    <source>
        <dbReference type="ARBA" id="ARBA00023015"/>
    </source>
</evidence>
<dbReference type="PANTHER" id="PTHR16223">
    <property type="entry name" value="TRANSCRIPTION FACTOR BHLH83-RELATED"/>
    <property type="match status" value="1"/>
</dbReference>
<dbReference type="AlphaFoldDB" id="A0A8T0NF61"/>
<dbReference type="Proteomes" id="UP000823388">
    <property type="component" value="Chromosome 9K"/>
</dbReference>
<dbReference type="EMBL" id="CM029053">
    <property type="protein sequence ID" value="KAG2547445.1"/>
    <property type="molecule type" value="Genomic_DNA"/>
</dbReference>
<comment type="caution">
    <text evidence="9">The sequence shown here is derived from an EMBL/GenBank/DDBJ whole genome shotgun (WGS) entry which is preliminary data.</text>
</comment>
<comment type="similarity">
    <text evidence="2">Belongs to the bHLH protein family.</text>
</comment>
<evidence type="ECO:0000256" key="6">
    <source>
        <dbReference type="ARBA" id="ARBA00023242"/>
    </source>
</evidence>
<dbReference type="SMART" id="SM00353">
    <property type="entry name" value="HLH"/>
    <property type="match status" value="1"/>
</dbReference>
<dbReference type="GO" id="GO:0005634">
    <property type="term" value="C:nucleus"/>
    <property type="evidence" value="ECO:0007669"/>
    <property type="project" value="UniProtKB-SubCell"/>
</dbReference>
<dbReference type="FunFam" id="4.10.280.10:FF:000022">
    <property type="entry name" value="Basic helix-loop-helix transcription factor"/>
    <property type="match status" value="1"/>
</dbReference>
<keyword evidence="10" id="KW-1185">Reference proteome</keyword>
<feature type="compositionally biased region" description="Basic and acidic residues" evidence="7">
    <location>
        <begin position="174"/>
        <end position="184"/>
    </location>
</feature>
<dbReference type="Pfam" id="PF00010">
    <property type="entry name" value="HLH"/>
    <property type="match status" value="1"/>
</dbReference>
<reference evidence="9 10" key="1">
    <citation type="submission" date="2020-05" db="EMBL/GenBank/DDBJ databases">
        <title>WGS assembly of Panicum virgatum.</title>
        <authorList>
            <person name="Lovell J.T."/>
            <person name="Jenkins J."/>
            <person name="Shu S."/>
            <person name="Juenger T.E."/>
            <person name="Schmutz J."/>
        </authorList>
    </citation>
    <scope>NUCLEOTIDE SEQUENCE [LARGE SCALE GENOMIC DNA]</scope>
    <source>
        <strain evidence="10">cv. AP13</strain>
    </source>
</reference>
<dbReference type="Gene3D" id="4.10.280.10">
    <property type="entry name" value="Helix-loop-helix DNA-binding domain"/>
    <property type="match status" value="1"/>
</dbReference>
<keyword evidence="3" id="KW-0805">Transcription regulation</keyword>
<keyword evidence="4" id="KW-0238">DNA-binding</keyword>
<dbReference type="PROSITE" id="PS50888">
    <property type="entry name" value="BHLH"/>
    <property type="match status" value="1"/>
</dbReference>
<evidence type="ECO:0000313" key="10">
    <source>
        <dbReference type="Proteomes" id="UP000823388"/>
    </source>
</evidence>
<keyword evidence="6" id="KW-0539">Nucleus</keyword>
<dbReference type="GO" id="GO:0000981">
    <property type="term" value="F:DNA-binding transcription factor activity, RNA polymerase II-specific"/>
    <property type="evidence" value="ECO:0007669"/>
    <property type="project" value="TreeGrafter"/>
</dbReference>
<feature type="domain" description="BHLH" evidence="8">
    <location>
        <begin position="233"/>
        <end position="282"/>
    </location>
</feature>
<dbReference type="InterPro" id="IPR045843">
    <property type="entry name" value="IND-like"/>
</dbReference>
<gene>
    <name evidence="9" type="ORF">PVAP13_9KG102100</name>
</gene>
<dbReference type="GO" id="GO:0046983">
    <property type="term" value="F:protein dimerization activity"/>
    <property type="evidence" value="ECO:0007669"/>
    <property type="project" value="InterPro"/>
</dbReference>
<dbReference type="OrthoDB" id="651283at2759"/>
<evidence type="ECO:0000256" key="2">
    <source>
        <dbReference type="ARBA" id="ARBA00005510"/>
    </source>
</evidence>
<evidence type="ECO:0000256" key="4">
    <source>
        <dbReference type="ARBA" id="ARBA00023125"/>
    </source>
</evidence>
<feature type="region of interest" description="Disordered" evidence="7">
    <location>
        <begin position="157"/>
        <end position="184"/>
    </location>
</feature>
<feature type="compositionally biased region" description="Basic and acidic residues" evidence="7">
    <location>
        <begin position="158"/>
        <end position="167"/>
    </location>
</feature>
<protein>
    <recommendedName>
        <fullName evidence="8">BHLH domain-containing protein</fullName>
    </recommendedName>
</protein>
<evidence type="ECO:0000313" key="9">
    <source>
        <dbReference type="EMBL" id="KAG2547445.1"/>
    </source>
</evidence>